<dbReference type="EMBL" id="DYXD01000215">
    <property type="protein sequence ID" value="HJF08433.1"/>
    <property type="molecule type" value="Genomic_DNA"/>
</dbReference>
<keyword evidence="2" id="KW-0472">Membrane</keyword>
<keyword evidence="5" id="KW-1185">Reference proteome</keyword>
<dbReference type="RefSeq" id="WP_007567768.1">
    <property type="nucleotide sequence ID" value="NZ_CABKNL010000055.1"/>
</dbReference>
<feature type="region of interest" description="Disordered" evidence="1">
    <location>
        <begin position="52"/>
        <end position="81"/>
    </location>
</feature>
<evidence type="ECO:0000313" key="3">
    <source>
        <dbReference type="EMBL" id="HJF08433.1"/>
    </source>
</evidence>
<sequence>MLKTILITMLIVAICIALLSVKILFQKNGRFPNTHVSGSKAMRKRGIGCVQSQDREAQKVNPHAIAERRRPETETEKTINN</sequence>
<reference evidence="4 5" key="1">
    <citation type="submission" date="2018-08" db="EMBL/GenBank/DDBJ databases">
        <title>A genome reference for cultivated species of the human gut microbiota.</title>
        <authorList>
            <person name="Zou Y."/>
            <person name="Xue W."/>
            <person name="Luo G."/>
        </authorList>
    </citation>
    <scope>NUCLEOTIDE SEQUENCE [LARGE SCALE GENOMIC DNA]</scope>
    <source>
        <strain evidence="4 5">AF24-2</strain>
    </source>
</reference>
<reference evidence="3" key="3">
    <citation type="submission" date="2021-09" db="EMBL/GenBank/DDBJ databases">
        <authorList>
            <person name="Gilroy R."/>
        </authorList>
    </citation>
    <scope>NUCLEOTIDE SEQUENCE</scope>
    <source>
        <strain evidence="3">CHK165-8395</strain>
    </source>
</reference>
<feature type="transmembrane region" description="Helical" evidence="2">
    <location>
        <begin position="6"/>
        <end position="25"/>
    </location>
</feature>
<evidence type="ECO:0000313" key="4">
    <source>
        <dbReference type="EMBL" id="RGR99223.1"/>
    </source>
</evidence>
<reference evidence="3" key="2">
    <citation type="journal article" date="2021" name="PeerJ">
        <title>Extensive microbial diversity within the chicken gut microbiome revealed by metagenomics and culture.</title>
        <authorList>
            <person name="Gilroy R."/>
            <person name="Ravi A."/>
            <person name="Getino M."/>
            <person name="Pursley I."/>
            <person name="Horton D.L."/>
            <person name="Alikhan N.F."/>
            <person name="Baker D."/>
            <person name="Gharbi K."/>
            <person name="Hall N."/>
            <person name="Watson M."/>
            <person name="Adriaenssens E.M."/>
            <person name="Foster-Nyarko E."/>
            <person name="Jarju S."/>
            <person name="Secka A."/>
            <person name="Antonio M."/>
            <person name="Oren A."/>
            <person name="Chaudhuri R.R."/>
            <person name="La Ragione R."/>
            <person name="Hildebrand F."/>
            <person name="Pallen M.J."/>
        </authorList>
    </citation>
    <scope>NUCLEOTIDE SEQUENCE</scope>
    <source>
        <strain evidence="3">CHK165-8395</strain>
    </source>
</reference>
<dbReference type="Proteomes" id="UP000285864">
    <property type="component" value="Unassembled WGS sequence"/>
</dbReference>
<keyword evidence="2" id="KW-0812">Transmembrane</keyword>
<gene>
    <name evidence="4" type="ORF">DWY20_02710</name>
    <name evidence="3" type="ORF">K8U81_09640</name>
</gene>
<protein>
    <submittedName>
        <fullName evidence="4">Uncharacterized protein</fullName>
    </submittedName>
</protein>
<dbReference type="AlphaFoldDB" id="A0A412GWI9"/>
<dbReference type="Proteomes" id="UP000718012">
    <property type="component" value="Unassembled WGS sequence"/>
</dbReference>
<organism evidence="4 5">
    <name type="scientific">Phocaeicola coprocola</name>
    <dbReference type="NCBI Taxonomy" id="310298"/>
    <lineage>
        <taxon>Bacteria</taxon>
        <taxon>Pseudomonadati</taxon>
        <taxon>Bacteroidota</taxon>
        <taxon>Bacteroidia</taxon>
        <taxon>Bacteroidales</taxon>
        <taxon>Bacteroidaceae</taxon>
        <taxon>Phocaeicola</taxon>
    </lineage>
</organism>
<dbReference type="EMBL" id="QRUU01000007">
    <property type="protein sequence ID" value="RGR99223.1"/>
    <property type="molecule type" value="Genomic_DNA"/>
</dbReference>
<proteinExistence type="predicted"/>
<comment type="caution">
    <text evidence="4">The sequence shown here is derived from an EMBL/GenBank/DDBJ whole genome shotgun (WGS) entry which is preliminary data.</text>
</comment>
<name>A0A412GWI9_9BACT</name>
<evidence type="ECO:0000256" key="1">
    <source>
        <dbReference type="SAM" id="MobiDB-lite"/>
    </source>
</evidence>
<evidence type="ECO:0000256" key="2">
    <source>
        <dbReference type="SAM" id="Phobius"/>
    </source>
</evidence>
<accession>A0A412GWI9</accession>
<evidence type="ECO:0000313" key="5">
    <source>
        <dbReference type="Proteomes" id="UP000285864"/>
    </source>
</evidence>
<feature type="compositionally biased region" description="Basic and acidic residues" evidence="1">
    <location>
        <begin position="65"/>
        <end position="81"/>
    </location>
</feature>
<keyword evidence="2" id="KW-1133">Transmembrane helix</keyword>
<dbReference type="GeneID" id="79857723"/>